<keyword evidence="1" id="KW-0812">Transmembrane</keyword>
<dbReference type="Proteomes" id="UP000819052">
    <property type="component" value="Unassembled WGS sequence"/>
</dbReference>
<feature type="transmembrane region" description="Helical" evidence="1">
    <location>
        <begin position="102"/>
        <end position="124"/>
    </location>
</feature>
<dbReference type="EMBL" id="VVIW01000004">
    <property type="protein sequence ID" value="NHZ40519.1"/>
    <property type="molecule type" value="Genomic_DNA"/>
</dbReference>
<sequence>MPLPMPLSARLAQYVLFAVLAYLAAWSGWTFVADTHNVLMLVFFFWLCATIVGLYRRVAWGRFYVSCLSVMAALLLALSTIPLYQPTVRDTLLHQMLMLPLWGAWLCIVTLAILILTPAFLIGIRKDWFRSAWW</sequence>
<gene>
    <name evidence="2" type="ORF">F1609_10170</name>
</gene>
<organism evidence="2 3">
    <name type="scientific">Massilia aquatica</name>
    <dbReference type="NCBI Taxonomy" id="2609000"/>
    <lineage>
        <taxon>Bacteria</taxon>
        <taxon>Pseudomonadati</taxon>
        <taxon>Pseudomonadota</taxon>
        <taxon>Betaproteobacteria</taxon>
        <taxon>Burkholderiales</taxon>
        <taxon>Oxalobacteraceae</taxon>
        <taxon>Telluria group</taxon>
        <taxon>Massilia</taxon>
    </lineage>
</organism>
<dbReference type="RefSeq" id="WP_167076323.1">
    <property type="nucleotide sequence ID" value="NZ_VVIW01000004.1"/>
</dbReference>
<proteinExistence type="predicted"/>
<keyword evidence="3" id="KW-1185">Reference proteome</keyword>
<evidence type="ECO:0000313" key="2">
    <source>
        <dbReference type="EMBL" id="NHZ40519.1"/>
    </source>
</evidence>
<feature type="transmembrane region" description="Helical" evidence="1">
    <location>
        <begin position="38"/>
        <end position="56"/>
    </location>
</feature>
<protein>
    <submittedName>
        <fullName evidence="2">Uncharacterized protein</fullName>
    </submittedName>
</protein>
<evidence type="ECO:0000256" key="1">
    <source>
        <dbReference type="SAM" id="Phobius"/>
    </source>
</evidence>
<comment type="caution">
    <text evidence="2">The sequence shown here is derived from an EMBL/GenBank/DDBJ whole genome shotgun (WGS) entry which is preliminary data.</text>
</comment>
<feature type="transmembrane region" description="Helical" evidence="1">
    <location>
        <begin position="12"/>
        <end position="32"/>
    </location>
</feature>
<accession>A0ABX0MA86</accession>
<name>A0ABX0MA86_9BURK</name>
<reference evidence="2 3" key="1">
    <citation type="submission" date="2019-09" db="EMBL/GenBank/DDBJ databases">
        <title>Taxonomy of Antarctic Massilia spp.: description of Massilia rubra sp. nov., Massilia aquatica sp. nov., Massilia mucilaginosa sp. nov., Massilia frigida sp. nov. isolated from streams, lakes and regoliths.</title>
        <authorList>
            <person name="Holochova P."/>
            <person name="Sedlacek I."/>
            <person name="Kralova S."/>
            <person name="Maslanova I."/>
            <person name="Busse H.-J."/>
            <person name="Stankova E."/>
            <person name="Vrbovska V."/>
            <person name="Kovarovic V."/>
            <person name="Bartak M."/>
            <person name="Svec P."/>
            <person name="Pantucek R."/>
        </authorList>
    </citation>
    <scope>NUCLEOTIDE SEQUENCE [LARGE SCALE GENOMIC DNA]</scope>
    <source>
        <strain evidence="2 3">CCM 8693</strain>
    </source>
</reference>
<keyword evidence="1" id="KW-1133">Transmembrane helix</keyword>
<feature type="transmembrane region" description="Helical" evidence="1">
    <location>
        <begin position="63"/>
        <end position="82"/>
    </location>
</feature>
<keyword evidence="1" id="KW-0472">Membrane</keyword>
<evidence type="ECO:0000313" key="3">
    <source>
        <dbReference type="Proteomes" id="UP000819052"/>
    </source>
</evidence>